<dbReference type="AlphaFoldDB" id="A0A5C3KEN0"/>
<gene>
    <name evidence="2" type="ORF">FA15DRAFT_709825</name>
</gene>
<name>A0A5C3KEN0_COPMA</name>
<sequence length="173" mass="18825">MCSSQASGCPWRHVPAIEDKVIGQKPTDDDMIILVACALETVSGAPVLAMLKSTPGIPKSYQMRVQSPKVLGAMNDQREPAESASKLRSQGRSGPPVAAASENNNTKAKHECVQAFRECEPLCTVFHALLRYHSAIVANAVSNARVTQHLQRDHWERITQEVAQARGCKKSGH</sequence>
<dbReference type="EMBL" id="ML210397">
    <property type="protein sequence ID" value="TFK18490.1"/>
    <property type="molecule type" value="Genomic_DNA"/>
</dbReference>
<feature type="region of interest" description="Disordered" evidence="1">
    <location>
        <begin position="76"/>
        <end position="105"/>
    </location>
</feature>
<reference evidence="2 3" key="1">
    <citation type="journal article" date="2019" name="Nat. Ecol. Evol.">
        <title>Megaphylogeny resolves global patterns of mushroom evolution.</title>
        <authorList>
            <person name="Varga T."/>
            <person name="Krizsan K."/>
            <person name="Foldi C."/>
            <person name="Dima B."/>
            <person name="Sanchez-Garcia M."/>
            <person name="Sanchez-Ramirez S."/>
            <person name="Szollosi G.J."/>
            <person name="Szarkandi J.G."/>
            <person name="Papp V."/>
            <person name="Albert L."/>
            <person name="Andreopoulos W."/>
            <person name="Angelini C."/>
            <person name="Antonin V."/>
            <person name="Barry K.W."/>
            <person name="Bougher N.L."/>
            <person name="Buchanan P."/>
            <person name="Buyck B."/>
            <person name="Bense V."/>
            <person name="Catcheside P."/>
            <person name="Chovatia M."/>
            <person name="Cooper J."/>
            <person name="Damon W."/>
            <person name="Desjardin D."/>
            <person name="Finy P."/>
            <person name="Geml J."/>
            <person name="Haridas S."/>
            <person name="Hughes K."/>
            <person name="Justo A."/>
            <person name="Karasinski D."/>
            <person name="Kautmanova I."/>
            <person name="Kiss B."/>
            <person name="Kocsube S."/>
            <person name="Kotiranta H."/>
            <person name="LaButti K.M."/>
            <person name="Lechner B.E."/>
            <person name="Liimatainen K."/>
            <person name="Lipzen A."/>
            <person name="Lukacs Z."/>
            <person name="Mihaltcheva S."/>
            <person name="Morgado L.N."/>
            <person name="Niskanen T."/>
            <person name="Noordeloos M.E."/>
            <person name="Ohm R.A."/>
            <person name="Ortiz-Santana B."/>
            <person name="Ovrebo C."/>
            <person name="Racz N."/>
            <person name="Riley R."/>
            <person name="Savchenko A."/>
            <person name="Shiryaev A."/>
            <person name="Soop K."/>
            <person name="Spirin V."/>
            <person name="Szebenyi C."/>
            <person name="Tomsovsky M."/>
            <person name="Tulloss R.E."/>
            <person name="Uehling J."/>
            <person name="Grigoriev I.V."/>
            <person name="Vagvolgyi C."/>
            <person name="Papp T."/>
            <person name="Martin F.M."/>
            <person name="Miettinen O."/>
            <person name="Hibbett D.S."/>
            <person name="Nagy L.G."/>
        </authorList>
    </citation>
    <scope>NUCLEOTIDE SEQUENCE [LARGE SCALE GENOMIC DNA]</scope>
    <source>
        <strain evidence="2 3">CBS 121175</strain>
    </source>
</reference>
<protein>
    <submittedName>
        <fullName evidence="2">Uncharacterized protein</fullName>
    </submittedName>
</protein>
<evidence type="ECO:0000313" key="2">
    <source>
        <dbReference type="EMBL" id="TFK18490.1"/>
    </source>
</evidence>
<proteinExistence type="predicted"/>
<organism evidence="2 3">
    <name type="scientific">Coprinopsis marcescibilis</name>
    <name type="common">Agaric fungus</name>
    <name type="synonym">Psathyrella marcescibilis</name>
    <dbReference type="NCBI Taxonomy" id="230819"/>
    <lineage>
        <taxon>Eukaryota</taxon>
        <taxon>Fungi</taxon>
        <taxon>Dikarya</taxon>
        <taxon>Basidiomycota</taxon>
        <taxon>Agaricomycotina</taxon>
        <taxon>Agaricomycetes</taxon>
        <taxon>Agaricomycetidae</taxon>
        <taxon>Agaricales</taxon>
        <taxon>Agaricineae</taxon>
        <taxon>Psathyrellaceae</taxon>
        <taxon>Coprinopsis</taxon>
    </lineage>
</organism>
<evidence type="ECO:0000313" key="3">
    <source>
        <dbReference type="Proteomes" id="UP000307440"/>
    </source>
</evidence>
<accession>A0A5C3KEN0</accession>
<evidence type="ECO:0000256" key="1">
    <source>
        <dbReference type="SAM" id="MobiDB-lite"/>
    </source>
</evidence>
<dbReference type="Proteomes" id="UP000307440">
    <property type="component" value="Unassembled WGS sequence"/>
</dbReference>
<keyword evidence="3" id="KW-1185">Reference proteome</keyword>